<keyword evidence="2" id="KW-1185">Reference proteome</keyword>
<sequence>MLELSSNNMETHLVTLQAKYYKLNYQTDREIFSQCFWDNYKSAPAVIGNCSTDHDSRCRSSVSRPQTVWLRVFPCPPSDQHMVITGPKTKPAFIGKHTRMSPSLTPQALQRAMAWSQWNTLHRVPSLELSLK</sequence>
<evidence type="ECO:0000313" key="1">
    <source>
        <dbReference type="EMBL" id="GFY03884.1"/>
    </source>
</evidence>
<proteinExistence type="predicted"/>
<dbReference type="Proteomes" id="UP000887159">
    <property type="component" value="Unassembled WGS sequence"/>
</dbReference>
<dbReference type="AlphaFoldDB" id="A0A8X6RZ77"/>
<gene>
    <name evidence="1" type="primary">AVEN_213019_1</name>
    <name evidence="1" type="ORF">TNCV_1196641</name>
</gene>
<name>A0A8X6RZ77_TRICX</name>
<evidence type="ECO:0000313" key="2">
    <source>
        <dbReference type="Proteomes" id="UP000887159"/>
    </source>
</evidence>
<protein>
    <submittedName>
        <fullName evidence="1">Uncharacterized protein</fullName>
    </submittedName>
</protein>
<accession>A0A8X6RZ77</accession>
<dbReference type="EMBL" id="BMAU01021243">
    <property type="protein sequence ID" value="GFY03884.1"/>
    <property type="molecule type" value="Genomic_DNA"/>
</dbReference>
<organism evidence="1 2">
    <name type="scientific">Trichonephila clavipes</name>
    <name type="common">Golden silk orbweaver</name>
    <name type="synonym">Nephila clavipes</name>
    <dbReference type="NCBI Taxonomy" id="2585209"/>
    <lineage>
        <taxon>Eukaryota</taxon>
        <taxon>Metazoa</taxon>
        <taxon>Ecdysozoa</taxon>
        <taxon>Arthropoda</taxon>
        <taxon>Chelicerata</taxon>
        <taxon>Arachnida</taxon>
        <taxon>Araneae</taxon>
        <taxon>Araneomorphae</taxon>
        <taxon>Entelegynae</taxon>
        <taxon>Araneoidea</taxon>
        <taxon>Nephilidae</taxon>
        <taxon>Trichonephila</taxon>
    </lineage>
</organism>
<comment type="caution">
    <text evidence="1">The sequence shown here is derived from an EMBL/GenBank/DDBJ whole genome shotgun (WGS) entry which is preliminary data.</text>
</comment>
<reference evidence="1" key="1">
    <citation type="submission" date="2020-08" db="EMBL/GenBank/DDBJ databases">
        <title>Multicomponent nature underlies the extraordinary mechanical properties of spider dragline silk.</title>
        <authorList>
            <person name="Kono N."/>
            <person name="Nakamura H."/>
            <person name="Mori M."/>
            <person name="Yoshida Y."/>
            <person name="Ohtoshi R."/>
            <person name="Malay A.D."/>
            <person name="Moran D.A.P."/>
            <person name="Tomita M."/>
            <person name="Numata K."/>
            <person name="Arakawa K."/>
        </authorList>
    </citation>
    <scope>NUCLEOTIDE SEQUENCE</scope>
</reference>